<name>A0A226EDT1_FOLCA</name>
<gene>
    <name evidence="4" type="ORF">Fcan01_10409</name>
</gene>
<evidence type="ECO:0000256" key="1">
    <source>
        <dbReference type="ARBA" id="ARBA00022529"/>
    </source>
</evidence>
<dbReference type="InterPro" id="IPR033907">
    <property type="entry name" value="Endolysin_autolysin"/>
</dbReference>
<dbReference type="Proteomes" id="UP000198287">
    <property type="component" value="Unassembled WGS sequence"/>
</dbReference>
<dbReference type="GO" id="GO:0016998">
    <property type="term" value="P:cell wall macromolecule catabolic process"/>
    <property type="evidence" value="ECO:0007669"/>
    <property type="project" value="InterPro"/>
</dbReference>
<keyword evidence="3" id="KW-1035">Host cytoplasm</keyword>
<sequence length="208" mass="22707">HPDHRVRSRLSRLGLHCPLNGRYWVPLSLADGQSLLADDLVYGNYEGCVRTYNAFAGLNADMFSALVSFTFNLGCGNFQISALLEYLNAGNTLAASLELRKWINAGGQPLLGLARRRESERQLFCASGGCPTSCRARDPNLGAFIVAVYDEWVNLPVFERVVGDDVFGNPYWFLVGPGYVSAAYMEVTEGHGGWCSTTLASNATSNQV</sequence>
<dbReference type="GO" id="GO:0009253">
    <property type="term" value="P:peptidoglycan catabolic process"/>
    <property type="evidence" value="ECO:0007669"/>
    <property type="project" value="InterPro"/>
</dbReference>
<comment type="caution">
    <text evidence="4">The sequence shown here is derived from an EMBL/GenBank/DDBJ whole genome shotgun (WGS) entry which is preliminary data.</text>
</comment>
<dbReference type="InterPro" id="IPR023347">
    <property type="entry name" value="Lysozyme_dom_sf"/>
</dbReference>
<dbReference type="InterPro" id="IPR002196">
    <property type="entry name" value="Glyco_hydro_24"/>
</dbReference>
<evidence type="ECO:0000256" key="3">
    <source>
        <dbReference type="ARBA" id="ARBA00023200"/>
    </source>
</evidence>
<evidence type="ECO:0000256" key="2">
    <source>
        <dbReference type="ARBA" id="ARBA00022638"/>
    </source>
</evidence>
<dbReference type="AlphaFoldDB" id="A0A226EDT1"/>
<dbReference type="GO" id="GO:0003796">
    <property type="term" value="F:lysozyme activity"/>
    <property type="evidence" value="ECO:0007669"/>
    <property type="project" value="InterPro"/>
</dbReference>
<protein>
    <submittedName>
        <fullName evidence="4">Lysozyme</fullName>
    </submittedName>
</protein>
<evidence type="ECO:0000313" key="4">
    <source>
        <dbReference type="EMBL" id="OXA54836.1"/>
    </source>
</evidence>
<dbReference type="SUPFAM" id="SSF53955">
    <property type="entry name" value="Lysozyme-like"/>
    <property type="match status" value="1"/>
</dbReference>
<dbReference type="InterPro" id="IPR023346">
    <property type="entry name" value="Lysozyme-like_dom_sf"/>
</dbReference>
<proteinExistence type="predicted"/>
<dbReference type="PANTHER" id="PTHR38107:SF3">
    <property type="entry name" value="LYSOZYME RRRD-RELATED"/>
    <property type="match status" value="1"/>
</dbReference>
<dbReference type="InterPro" id="IPR051018">
    <property type="entry name" value="Bacteriophage_GH24"/>
</dbReference>
<accession>A0A226EDT1</accession>
<feature type="non-terminal residue" evidence="4">
    <location>
        <position position="1"/>
    </location>
</feature>
<keyword evidence="1" id="KW-0929">Antimicrobial</keyword>
<dbReference type="GO" id="GO:0031640">
    <property type="term" value="P:killing of cells of another organism"/>
    <property type="evidence" value="ECO:0007669"/>
    <property type="project" value="UniProtKB-KW"/>
</dbReference>
<dbReference type="OrthoDB" id="6338733at2759"/>
<dbReference type="Pfam" id="PF00959">
    <property type="entry name" value="Phage_lysozyme"/>
    <property type="match status" value="1"/>
</dbReference>
<dbReference type="GO" id="GO:0042742">
    <property type="term" value="P:defense response to bacterium"/>
    <property type="evidence" value="ECO:0007669"/>
    <property type="project" value="UniProtKB-KW"/>
</dbReference>
<dbReference type="CDD" id="cd00737">
    <property type="entry name" value="lyz_endolysin_autolysin"/>
    <property type="match status" value="1"/>
</dbReference>
<keyword evidence="2" id="KW-0081">Bacteriolytic enzyme</keyword>
<dbReference type="Gene3D" id="1.10.530.40">
    <property type="match status" value="1"/>
</dbReference>
<dbReference type="EMBL" id="LNIX01000005">
    <property type="protein sequence ID" value="OXA54836.1"/>
    <property type="molecule type" value="Genomic_DNA"/>
</dbReference>
<organism evidence="4 5">
    <name type="scientific">Folsomia candida</name>
    <name type="common">Springtail</name>
    <dbReference type="NCBI Taxonomy" id="158441"/>
    <lineage>
        <taxon>Eukaryota</taxon>
        <taxon>Metazoa</taxon>
        <taxon>Ecdysozoa</taxon>
        <taxon>Arthropoda</taxon>
        <taxon>Hexapoda</taxon>
        <taxon>Collembola</taxon>
        <taxon>Entomobryomorpha</taxon>
        <taxon>Isotomoidea</taxon>
        <taxon>Isotomidae</taxon>
        <taxon>Proisotominae</taxon>
        <taxon>Folsomia</taxon>
    </lineage>
</organism>
<evidence type="ECO:0000313" key="5">
    <source>
        <dbReference type="Proteomes" id="UP000198287"/>
    </source>
</evidence>
<reference evidence="4 5" key="1">
    <citation type="submission" date="2015-12" db="EMBL/GenBank/DDBJ databases">
        <title>The genome of Folsomia candida.</title>
        <authorList>
            <person name="Faddeeva A."/>
            <person name="Derks M.F."/>
            <person name="Anvar Y."/>
            <person name="Smit S."/>
            <person name="Van Straalen N."/>
            <person name="Roelofs D."/>
        </authorList>
    </citation>
    <scope>NUCLEOTIDE SEQUENCE [LARGE SCALE GENOMIC DNA]</scope>
    <source>
        <strain evidence="4 5">VU population</strain>
        <tissue evidence="4">Whole body</tissue>
    </source>
</reference>
<keyword evidence="5" id="KW-1185">Reference proteome</keyword>
<dbReference type="PANTHER" id="PTHR38107">
    <property type="match status" value="1"/>
</dbReference>